<evidence type="ECO:0008006" key="3">
    <source>
        <dbReference type="Google" id="ProtNLM"/>
    </source>
</evidence>
<accession>A0AAD7YXQ8</accession>
<proteinExistence type="predicted"/>
<reference evidence="1" key="1">
    <citation type="submission" date="2023-03" db="EMBL/GenBank/DDBJ databases">
        <title>Chromosome-level genomes of two armyworms, Mythimna separata and Mythimna loreyi, provide insights into the biosynthesis and reception of sex pheromones.</title>
        <authorList>
            <person name="Zhao H."/>
        </authorList>
    </citation>
    <scope>NUCLEOTIDE SEQUENCE</scope>
    <source>
        <strain evidence="1">BeijingLab</strain>
        <tissue evidence="1">Pupa</tissue>
    </source>
</reference>
<sequence length="136" mass="16154">MCGVTRMNKLRNECIRGSLKVAPVTEKLEGNGLSWYERRRDETHVTKRVLNLHVDGWKGIGRPKKRWIDCVRTDKKEKEVSDSVYGRQDRMEEENVLRRLQVIWDKGRKKKIVRSTLRSTYKARICAQRQAEERAR</sequence>
<evidence type="ECO:0000313" key="1">
    <source>
        <dbReference type="EMBL" id="KAJ8732404.1"/>
    </source>
</evidence>
<name>A0AAD7YXQ8_MYTSE</name>
<evidence type="ECO:0000313" key="2">
    <source>
        <dbReference type="Proteomes" id="UP001231518"/>
    </source>
</evidence>
<protein>
    <recommendedName>
        <fullName evidence="3">Endonuclease-reverse transcriptase</fullName>
    </recommendedName>
</protein>
<dbReference type="AlphaFoldDB" id="A0AAD7YXQ8"/>
<dbReference type="Proteomes" id="UP001231518">
    <property type="component" value="Chromosome 6"/>
</dbReference>
<comment type="caution">
    <text evidence="1">The sequence shown here is derived from an EMBL/GenBank/DDBJ whole genome shotgun (WGS) entry which is preliminary data.</text>
</comment>
<gene>
    <name evidence="1" type="ORF">PYW07_015003</name>
</gene>
<keyword evidence="2" id="KW-1185">Reference proteome</keyword>
<organism evidence="1 2">
    <name type="scientific">Mythimna separata</name>
    <name type="common">Oriental armyworm</name>
    <name type="synonym">Pseudaletia separata</name>
    <dbReference type="NCBI Taxonomy" id="271217"/>
    <lineage>
        <taxon>Eukaryota</taxon>
        <taxon>Metazoa</taxon>
        <taxon>Ecdysozoa</taxon>
        <taxon>Arthropoda</taxon>
        <taxon>Hexapoda</taxon>
        <taxon>Insecta</taxon>
        <taxon>Pterygota</taxon>
        <taxon>Neoptera</taxon>
        <taxon>Endopterygota</taxon>
        <taxon>Lepidoptera</taxon>
        <taxon>Glossata</taxon>
        <taxon>Ditrysia</taxon>
        <taxon>Noctuoidea</taxon>
        <taxon>Noctuidae</taxon>
        <taxon>Noctuinae</taxon>
        <taxon>Hadenini</taxon>
        <taxon>Mythimna</taxon>
    </lineage>
</organism>
<dbReference type="EMBL" id="JARGEI010000004">
    <property type="protein sequence ID" value="KAJ8732404.1"/>
    <property type="molecule type" value="Genomic_DNA"/>
</dbReference>